<name>A0ABY8BGE5_9BURK</name>
<evidence type="ECO:0000313" key="2">
    <source>
        <dbReference type="Proteomes" id="UP001216510"/>
    </source>
</evidence>
<keyword evidence="2" id="KW-1185">Reference proteome</keyword>
<dbReference type="Proteomes" id="UP001216510">
    <property type="component" value="Chromosome"/>
</dbReference>
<dbReference type="EMBL" id="CP119083">
    <property type="protein sequence ID" value="WEF34997.1"/>
    <property type="molecule type" value="Genomic_DNA"/>
</dbReference>
<reference evidence="1 2" key="1">
    <citation type="submission" date="2023-02" db="EMBL/GenBank/DDBJ databases">
        <title>Gemone sequence of Telluria chitinolytica ACM 3522T.</title>
        <authorList>
            <person name="Frediansyah A."/>
            <person name="Miess H."/>
            <person name="Gross H."/>
        </authorList>
    </citation>
    <scope>NUCLEOTIDE SEQUENCE [LARGE SCALE GENOMIC DNA]</scope>
    <source>
        <strain evidence="1 2">ACM 3522</strain>
    </source>
</reference>
<accession>A0ABY8BGE5</accession>
<dbReference type="RefSeq" id="WP_277417667.1">
    <property type="nucleotide sequence ID" value="NZ_CP119083.1"/>
</dbReference>
<protein>
    <submittedName>
        <fullName evidence="1">Uncharacterized protein</fullName>
    </submittedName>
</protein>
<proteinExistence type="predicted"/>
<gene>
    <name evidence="1" type="ORF">PX653_09605</name>
</gene>
<organism evidence="1 2">
    <name type="scientific">Pseudoduganella chitinolytica</name>
    <dbReference type="NCBI Taxonomy" id="34070"/>
    <lineage>
        <taxon>Bacteria</taxon>
        <taxon>Pseudomonadati</taxon>
        <taxon>Pseudomonadota</taxon>
        <taxon>Betaproteobacteria</taxon>
        <taxon>Burkholderiales</taxon>
        <taxon>Oxalobacteraceae</taxon>
        <taxon>Telluria group</taxon>
        <taxon>Pseudoduganella</taxon>
    </lineage>
</organism>
<evidence type="ECO:0000313" key="1">
    <source>
        <dbReference type="EMBL" id="WEF34997.1"/>
    </source>
</evidence>
<sequence>MKLFGRTATPPQADQLGQAVIALRCDGLAAPAGSTVTVVGADGGARRPVVRPGERVACCAGEAAWCWHAGPYAMDLVPFAAAPEAGLRLTGMLAGADAVPGRERFTLLLAAEAPPERLTVAAFAALVQGALRGALAQGLLDLPPGTSLEEWHAFRAGVNELLYTRFGLIVTDCVPVDLGDIVDYAAVLRGRAERLEPTPPYTEVPAPASAAATTALAPPDDARALRRLFLELPALAAQLRLLPLPGGAFAAHRELLQKVALAALDVNTMPALALAAPGQPLVPAARASRAAASVAALAALDDAWSVLARMKQDGFAPLQDEAERVLANLADHLARRRAVDHADDSSLQRREPTL</sequence>